<keyword evidence="1" id="KW-0732">Signal</keyword>
<dbReference type="RefSeq" id="WP_185245144.1">
    <property type="nucleotide sequence ID" value="NZ_AP023213.1"/>
</dbReference>
<proteinExistence type="predicted"/>
<dbReference type="EMBL" id="AP023213">
    <property type="protein sequence ID" value="BCG47069.1"/>
    <property type="molecule type" value="Genomic_DNA"/>
</dbReference>
<dbReference type="InterPro" id="IPR005586">
    <property type="entry name" value="ABC_trans_aux"/>
</dbReference>
<dbReference type="Proteomes" id="UP000515472">
    <property type="component" value="Chromosome"/>
</dbReference>
<name>A0A6S6M0K4_9BACT</name>
<evidence type="ECO:0000313" key="4">
    <source>
        <dbReference type="Proteomes" id="UP000515472"/>
    </source>
</evidence>
<accession>A0A6S6M0K4</accession>
<feature type="signal peptide" evidence="1">
    <location>
        <begin position="1"/>
        <end position="19"/>
    </location>
</feature>
<protein>
    <recommendedName>
        <fullName evidence="2">ABC-type transport auxiliary lipoprotein component domain-containing protein</fullName>
    </recommendedName>
</protein>
<dbReference type="Pfam" id="PF03886">
    <property type="entry name" value="ABC_trans_aux"/>
    <property type="match status" value="1"/>
</dbReference>
<dbReference type="Gene3D" id="3.40.50.10610">
    <property type="entry name" value="ABC-type transport auxiliary lipoprotein component"/>
    <property type="match status" value="1"/>
</dbReference>
<feature type="chain" id="PRO_5027970060" description="ABC-type transport auxiliary lipoprotein component domain-containing protein" evidence="1">
    <location>
        <begin position="20"/>
        <end position="197"/>
    </location>
</feature>
<dbReference type="KEGG" id="gbn:GEOBRER4_18190"/>
<evidence type="ECO:0000259" key="2">
    <source>
        <dbReference type="Pfam" id="PF03886"/>
    </source>
</evidence>
<keyword evidence="4" id="KW-1185">Reference proteome</keyword>
<dbReference type="PROSITE" id="PS51257">
    <property type="entry name" value="PROKAR_LIPOPROTEIN"/>
    <property type="match status" value="1"/>
</dbReference>
<sequence>MRKPALCLISLVLVLSVSACSRSPRSNFYTLVPQALPPGQALSAAAPSVSVGPVTIPEVVDRPQIVLRVAENRVEVLESHRWAEPLKSEIPRLMAQDLGRMLGSSRVSSYGQSAGADATYRVLVDIARLEAVPGEAATVQALWTVRRGSARIKGESLVRQKVSGPGYDQLVSACSRALAGVSSDIAKAIQADAAALP</sequence>
<reference evidence="3 4" key="1">
    <citation type="submission" date="2020-06" db="EMBL/GenBank/DDBJ databases">
        <title>Interaction of electrochemicaly active bacteria, Geobacter bremensis R4 on different carbon anode.</title>
        <authorList>
            <person name="Meng L."/>
            <person name="Yoshida N."/>
        </authorList>
    </citation>
    <scope>NUCLEOTIDE SEQUENCE [LARGE SCALE GENOMIC DNA]</scope>
    <source>
        <strain evidence="3 4">R4</strain>
    </source>
</reference>
<feature type="domain" description="ABC-type transport auxiliary lipoprotein component" evidence="2">
    <location>
        <begin position="29"/>
        <end position="186"/>
    </location>
</feature>
<dbReference type="SUPFAM" id="SSF159594">
    <property type="entry name" value="XCC0632-like"/>
    <property type="match status" value="1"/>
</dbReference>
<dbReference type="AlphaFoldDB" id="A0A6S6M0K4"/>
<gene>
    <name evidence="3" type="ORF">GEOBRER4_n1893</name>
</gene>
<organism evidence="3 4">
    <name type="scientific">Citrifermentans bremense</name>
    <dbReference type="NCBI Taxonomy" id="60035"/>
    <lineage>
        <taxon>Bacteria</taxon>
        <taxon>Pseudomonadati</taxon>
        <taxon>Thermodesulfobacteriota</taxon>
        <taxon>Desulfuromonadia</taxon>
        <taxon>Geobacterales</taxon>
        <taxon>Geobacteraceae</taxon>
        <taxon>Citrifermentans</taxon>
    </lineage>
</organism>
<evidence type="ECO:0000256" key="1">
    <source>
        <dbReference type="SAM" id="SignalP"/>
    </source>
</evidence>
<evidence type="ECO:0000313" key="3">
    <source>
        <dbReference type="EMBL" id="BCG47069.1"/>
    </source>
</evidence>